<keyword evidence="1" id="KW-1133">Transmembrane helix</keyword>
<feature type="transmembrane region" description="Helical" evidence="1">
    <location>
        <begin position="6"/>
        <end position="25"/>
    </location>
</feature>
<proteinExistence type="predicted"/>
<keyword evidence="1" id="KW-0812">Transmembrane</keyword>
<protein>
    <submittedName>
        <fullName evidence="2">Uncharacterized protein</fullName>
    </submittedName>
</protein>
<feature type="transmembrane region" description="Helical" evidence="1">
    <location>
        <begin position="32"/>
        <end position="54"/>
    </location>
</feature>
<dbReference type="Proteomes" id="UP000186819">
    <property type="component" value="Unassembled WGS sequence"/>
</dbReference>
<dbReference type="STRING" id="34027.SAMN05421829_10690"/>
<dbReference type="EMBL" id="FTMD01000006">
    <property type="protein sequence ID" value="SIQ70724.1"/>
    <property type="molecule type" value="Genomic_DNA"/>
</dbReference>
<dbReference type="OrthoDB" id="9182802at2"/>
<dbReference type="AlphaFoldDB" id="A0A1N6UYR0"/>
<evidence type="ECO:0000313" key="2">
    <source>
        <dbReference type="EMBL" id="SIQ70724.1"/>
    </source>
</evidence>
<evidence type="ECO:0000256" key="1">
    <source>
        <dbReference type="SAM" id="Phobius"/>
    </source>
</evidence>
<keyword evidence="1" id="KW-0472">Membrane</keyword>
<name>A0A1N6UYR0_9RHOO</name>
<dbReference type="RefSeq" id="WP_076602100.1">
    <property type="nucleotide sequence ID" value="NZ_FTMD01000006.1"/>
</dbReference>
<sequence>MLVIRLFAILAVIGIGGSLAAWMLTGNPKYRLWAWNCFRAGIVVLFVFLALFALERVFVPFA</sequence>
<keyword evidence="3" id="KW-1185">Reference proteome</keyword>
<reference evidence="3" key="1">
    <citation type="submission" date="2017-01" db="EMBL/GenBank/DDBJ databases">
        <authorList>
            <person name="Varghese N."/>
            <person name="Submissions S."/>
        </authorList>
    </citation>
    <scope>NUCLEOTIDE SEQUENCE [LARGE SCALE GENOMIC DNA]</scope>
    <source>
        <strain evidence="3">ATCC 51758</strain>
    </source>
</reference>
<gene>
    <name evidence="2" type="ORF">SAMN05421829_10690</name>
</gene>
<accession>A0A1N6UYR0</accession>
<evidence type="ECO:0000313" key="3">
    <source>
        <dbReference type="Proteomes" id="UP000186819"/>
    </source>
</evidence>
<organism evidence="2 3">
    <name type="scientific">Aromatoleum tolulyticum</name>
    <dbReference type="NCBI Taxonomy" id="34027"/>
    <lineage>
        <taxon>Bacteria</taxon>
        <taxon>Pseudomonadati</taxon>
        <taxon>Pseudomonadota</taxon>
        <taxon>Betaproteobacteria</taxon>
        <taxon>Rhodocyclales</taxon>
        <taxon>Rhodocyclaceae</taxon>
        <taxon>Aromatoleum</taxon>
    </lineage>
</organism>